<dbReference type="EMBL" id="CAJVPI010003815">
    <property type="protein sequence ID" value="CAG8662528.1"/>
    <property type="molecule type" value="Genomic_DNA"/>
</dbReference>
<sequence>GKEVIFEHVQRLEGTDTGTNKKLTIGILVARSKDKITNPAKDRAKVAKSNGYNIILTDENNLYLDLINFIESHPLDSSDNKKEEKEKGNVCLEMERRELESGNELMHIQMEN</sequence>
<feature type="non-terminal residue" evidence="1">
    <location>
        <position position="112"/>
    </location>
</feature>
<evidence type="ECO:0000313" key="2">
    <source>
        <dbReference type="Proteomes" id="UP000789739"/>
    </source>
</evidence>
<dbReference type="Proteomes" id="UP000789739">
    <property type="component" value="Unassembled WGS sequence"/>
</dbReference>
<comment type="caution">
    <text evidence="1">The sequence shown here is derived from an EMBL/GenBank/DDBJ whole genome shotgun (WGS) entry which is preliminary data.</text>
</comment>
<dbReference type="AlphaFoldDB" id="A0A9N9E7B0"/>
<name>A0A9N9E7B0_9GLOM</name>
<reference evidence="1" key="1">
    <citation type="submission" date="2021-06" db="EMBL/GenBank/DDBJ databases">
        <authorList>
            <person name="Kallberg Y."/>
            <person name="Tangrot J."/>
            <person name="Rosling A."/>
        </authorList>
    </citation>
    <scope>NUCLEOTIDE SEQUENCE</scope>
    <source>
        <strain evidence="1">BR232B</strain>
    </source>
</reference>
<dbReference type="OrthoDB" id="2429086at2759"/>
<keyword evidence="2" id="KW-1185">Reference proteome</keyword>
<proteinExistence type="predicted"/>
<protein>
    <submittedName>
        <fullName evidence="1">2026_t:CDS:1</fullName>
    </submittedName>
</protein>
<evidence type="ECO:0000313" key="1">
    <source>
        <dbReference type="EMBL" id="CAG8662528.1"/>
    </source>
</evidence>
<gene>
    <name evidence="1" type="ORF">PBRASI_LOCUS10863</name>
</gene>
<feature type="non-terminal residue" evidence="1">
    <location>
        <position position="1"/>
    </location>
</feature>
<organism evidence="1 2">
    <name type="scientific">Paraglomus brasilianum</name>
    <dbReference type="NCBI Taxonomy" id="144538"/>
    <lineage>
        <taxon>Eukaryota</taxon>
        <taxon>Fungi</taxon>
        <taxon>Fungi incertae sedis</taxon>
        <taxon>Mucoromycota</taxon>
        <taxon>Glomeromycotina</taxon>
        <taxon>Glomeromycetes</taxon>
        <taxon>Paraglomerales</taxon>
        <taxon>Paraglomeraceae</taxon>
        <taxon>Paraglomus</taxon>
    </lineage>
</organism>
<accession>A0A9N9E7B0</accession>